<keyword evidence="7" id="KW-1278">Translocase</keyword>
<evidence type="ECO:0000256" key="4">
    <source>
        <dbReference type="ARBA" id="ARBA00022737"/>
    </source>
</evidence>
<comment type="subcellular location">
    <subcellularLocation>
        <location evidence="1">Cell membrane</location>
        <topology evidence="1">Peripheral membrane protein</topology>
    </subcellularLocation>
</comment>
<dbReference type="CDD" id="cd03216">
    <property type="entry name" value="ABC_Carb_Monos_I"/>
    <property type="match status" value="1"/>
</dbReference>
<evidence type="ECO:0000313" key="10">
    <source>
        <dbReference type="EMBL" id="GAH26598.1"/>
    </source>
</evidence>
<evidence type="ECO:0000256" key="5">
    <source>
        <dbReference type="ARBA" id="ARBA00022741"/>
    </source>
</evidence>
<dbReference type="EMBL" id="BARU01002312">
    <property type="protein sequence ID" value="GAH26598.1"/>
    <property type="molecule type" value="Genomic_DNA"/>
</dbReference>
<dbReference type="PROSITE" id="PS50893">
    <property type="entry name" value="ABC_TRANSPORTER_2"/>
    <property type="match status" value="1"/>
</dbReference>
<evidence type="ECO:0000256" key="2">
    <source>
        <dbReference type="ARBA" id="ARBA00022448"/>
    </source>
</evidence>
<proteinExistence type="predicted"/>
<dbReference type="InterPro" id="IPR050107">
    <property type="entry name" value="ABC_carbohydrate_import_ATPase"/>
</dbReference>
<dbReference type="SMART" id="SM00382">
    <property type="entry name" value="AAA"/>
    <property type="match status" value="1"/>
</dbReference>
<comment type="caution">
    <text evidence="10">The sequence shown here is derived from an EMBL/GenBank/DDBJ whole genome shotgun (WGS) entry which is preliminary data.</text>
</comment>
<name>X1G0Q5_9ZZZZ</name>
<dbReference type="InterPro" id="IPR003439">
    <property type="entry name" value="ABC_transporter-like_ATP-bd"/>
</dbReference>
<dbReference type="AlphaFoldDB" id="X1G0Q5"/>
<dbReference type="GO" id="GO:0005524">
    <property type="term" value="F:ATP binding"/>
    <property type="evidence" value="ECO:0007669"/>
    <property type="project" value="UniProtKB-KW"/>
</dbReference>
<dbReference type="PANTHER" id="PTHR43790:SF4">
    <property type="entry name" value="GUANOSINE IMPORT ATP-BINDING PROTEIN NUPO"/>
    <property type="match status" value="1"/>
</dbReference>
<keyword evidence="5" id="KW-0547">Nucleotide-binding</keyword>
<gene>
    <name evidence="10" type="ORF">S03H2_05516</name>
</gene>
<evidence type="ECO:0000256" key="6">
    <source>
        <dbReference type="ARBA" id="ARBA00022840"/>
    </source>
</evidence>
<dbReference type="Pfam" id="PF00005">
    <property type="entry name" value="ABC_tran"/>
    <property type="match status" value="1"/>
</dbReference>
<dbReference type="GO" id="GO:0005886">
    <property type="term" value="C:plasma membrane"/>
    <property type="evidence" value="ECO:0007669"/>
    <property type="project" value="UniProtKB-SubCell"/>
</dbReference>
<keyword evidence="8" id="KW-0472">Membrane</keyword>
<accession>X1G0Q5</accession>
<keyword evidence="3" id="KW-1003">Cell membrane</keyword>
<dbReference type="InterPro" id="IPR003593">
    <property type="entry name" value="AAA+_ATPase"/>
</dbReference>
<organism evidence="10">
    <name type="scientific">marine sediment metagenome</name>
    <dbReference type="NCBI Taxonomy" id="412755"/>
    <lineage>
        <taxon>unclassified sequences</taxon>
        <taxon>metagenomes</taxon>
        <taxon>ecological metagenomes</taxon>
    </lineage>
</organism>
<dbReference type="Gene3D" id="3.40.50.300">
    <property type="entry name" value="P-loop containing nucleotide triphosphate hydrolases"/>
    <property type="match status" value="1"/>
</dbReference>
<keyword evidence="2" id="KW-0813">Transport</keyword>
<dbReference type="SUPFAM" id="SSF52540">
    <property type="entry name" value="P-loop containing nucleoside triphosphate hydrolases"/>
    <property type="match status" value="1"/>
</dbReference>
<dbReference type="InterPro" id="IPR027417">
    <property type="entry name" value="P-loop_NTPase"/>
</dbReference>
<protein>
    <recommendedName>
        <fullName evidence="9">ABC transporter domain-containing protein</fullName>
    </recommendedName>
</protein>
<feature type="non-terminal residue" evidence="10">
    <location>
        <position position="301"/>
    </location>
</feature>
<evidence type="ECO:0000256" key="8">
    <source>
        <dbReference type="ARBA" id="ARBA00023136"/>
    </source>
</evidence>
<evidence type="ECO:0000256" key="3">
    <source>
        <dbReference type="ARBA" id="ARBA00022475"/>
    </source>
</evidence>
<evidence type="ECO:0000256" key="7">
    <source>
        <dbReference type="ARBA" id="ARBA00022967"/>
    </source>
</evidence>
<reference evidence="10" key="1">
    <citation type="journal article" date="2014" name="Front. Microbiol.">
        <title>High frequency of phylogenetically diverse reductive dehalogenase-homologous genes in deep subseafloor sedimentary metagenomes.</title>
        <authorList>
            <person name="Kawai M."/>
            <person name="Futagami T."/>
            <person name="Toyoda A."/>
            <person name="Takaki Y."/>
            <person name="Nishi S."/>
            <person name="Hori S."/>
            <person name="Arai W."/>
            <person name="Tsubouchi T."/>
            <person name="Morono Y."/>
            <person name="Uchiyama I."/>
            <person name="Ito T."/>
            <person name="Fujiyama A."/>
            <person name="Inagaki F."/>
            <person name="Takami H."/>
        </authorList>
    </citation>
    <scope>NUCLEOTIDE SEQUENCE</scope>
    <source>
        <strain evidence="10">Expedition CK06-06</strain>
    </source>
</reference>
<sequence length="301" mass="33507">MKRDTSKITNLTKVEKVEMRGIVKQFPGVLANDRIDFDVHAGEVHTLLGENGAGKSTLMKILYGIYHQDEGEIYVNGKLVIIRSPLDAIRLGIGMVHQHFMLVPTLTVAENVALGLPSSRKFLLDLDVVSERIKELAKIHRLYVDPGAKVWQLSVGEQQRVEIIKILYRGASLLILDEPTAVLTPQEVEELFHVLRSMLNRGYSIIFISHKLHEVLSLSDRITILRDGNVVKTISATEATQEKLAHLMVGREVFFQVEHPSVELGRAGLALEGVWVQGDEGRPALRGIDLEVYSGEILGIA</sequence>
<keyword evidence="4" id="KW-0677">Repeat</keyword>
<dbReference type="FunFam" id="3.40.50.300:FF:000127">
    <property type="entry name" value="Ribose import ATP-binding protein RbsA"/>
    <property type="match status" value="1"/>
</dbReference>
<keyword evidence="6" id="KW-0067">ATP-binding</keyword>
<dbReference type="PANTHER" id="PTHR43790">
    <property type="entry name" value="CARBOHYDRATE TRANSPORT ATP-BINDING PROTEIN MG119-RELATED"/>
    <property type="match status" value="1"/>
</dbReference>
<evidence type="ECO:0000256" key="1">
    <source>
        <dbReference type="ARBA" id="ARBA00004202"/>
    </source>
</evidence>
<evidence type="ECO:0000259" key="9">
    <source>
        <dbReference type="PROSITE" id="PS50893"/>
    </source>
</evidence>
<dbReference type="PROSITE" id="PS00211">
    <property type="entry name" value="ABC_TRANSPORTER_1"/>
    <property type="match status" value="1"/>
</dbReference>
<dbReference type="GO" id="GO:0016887">
    <property type="term" value="F:ATP hydrolysis activity"/>
    <property type="evidence" value="ECO:0007669"/>
    <property type="project" value="InterPro"/>
</dbReference>
<feature type="domain" description="ABC transporter" evidence="9">
    <location>
        <begin position="17"/>
        <end position="252"/>
    </location>
</feature>
<dbReference type="InterPro" id="IPR017871">
    <property type="entry name" value="ABC_transporter-like_CS"/>
</dbReference>